<proteinExistence type="predicted"/>
<keyword evidence="2" id="KW-1133">Transmembrane helix</keyword>
<feature type="signal peptide" evidence="3">
    <location>
        <begin position="1"/>
        <end position="27"/>
    </location>
</feature>
<reference evidence="4" key="1">
    <citation type="journal article" date="2013" name="Genetics">
        <title>The draft genome and transcriptome of Panagrellus redivivus are shaped by the harsh demands of a free-living lifestyle.</title>
        <authorList>
            <person name="Srinivasan J."/>
            <person name="Dillman A.R."/>
            <person name="Macchietto M.G."/>
            <person name="Heikkinen L."/>
            <person name="Lakso M."/>
            <person name="Fracchia K.M."/>
            <person name="Antoshechkin I."/>
            <person name="Mortazavi A."/>
            <person name="Wong G."/>
            <person name="Sternberg P.W."/>
        </authorList>
    </citation>
    <scope>NUCLEOTIDE SEQUENCE [LARGE SCALE GENOMIC DNA]</scope>
    <source>
        <strain evidence="4">MT8872</strain>
    </source>
</reference>
<feature type="compositionally biased region" description="Acidic residues" evidence="1">
    <location>
        <begin position="376"/>
        <end position="414"/>
    </location>
</feature>
<evidence type="ECO:0000256" key="1">
    <source>
        <dbReference type="SAM" id="MobiDB-lite"/>
    </source>
</evidence>
<dbReference type="PANTHER" id="PTHR37433">
    <property type="entry name" value="PROTEIN CBG25136-RELATED"/>
    <property type="match status" value="1"/>
</dbReference>
<feature type="region of interest" description="Disordered" evidence="1">
    <location>
        <begin position="317"/>
        <end position="417"/>
    </location>
</feature>
<dbReference type="AlphaFoldDB" id="A0A7E4W0D4"/>
<keyword evidence="2" id="KW-0472">Membrane</keyword>
<dbReference type="WBParaSite" id="Pan_g5380.t1">
    <property type="protein sequence ID" value="Pan_g5380.t1"/>
    <property type="gene ID" value="Pan_g5380"/>
</dbReference>
<evidence type="ECO:0000256" key="3">
    <source>
        <dbReference type="SAM" id="SignalP"/>
    </source>
</evidence>
<evidence type="ECO:0000313" key="5">
    <source>
        <dbReference type="WBParaSite" id="Pan_g5380.t1"/>
    </source>
</evidence>
<organism evidence="4 5">
    <name type="scientific">Panagrellus redivivus</name>
    <name type="common">Microworm</name>
    <dbReference type="NCBI Taxonomy" id="6233"/>
    <lineage>
        <taxon>Eukaryota</taxon>
        <taxon>Metazoa</taxon>
        <taxon>Ecdysozoa</taxon>
        <taxon>Nematoda</taxon>
        <taxon>Chromadorea</taxon>
        <taxon>Rhabditida</taxon>
        <taxon>Tylenchina</taxon>
        <taxon>Panagrolaimomorpha</taxon>
        <taxon>Panagrolaimoidea</taxon>
        <taxon>Panagrolaimidae</taxon>
        <taxon>Panagrellus</taxon>
    </lineage>
</organism>
<keyword evidence="4" id="KW-1185">Reference proteome</keyword>
<dbReference type="PANTHER" id="PTHR37433:SF5">
    <property type="entry name" value="DUF753 DOMAIN-CONTAINING PROTEIN-RELATED"/>
    <property type="match status" value="1"/>
</dbReference>
<keyword evidence="3" id="KW-0732">Signal</keyword>
<feature type="transmembrane region" description="Helical" evidence="2">
    <location>
        <begin position="438"/>
        <end position="458"/>
    </location>
</feature>
<evidence type="ECO:0000256" key="2">
    <source>
        <dbReference type="SAM" id="Phobius"/>
    </source>
</evidence>
<reference evidence="5" key="2">
    <citation type="submission" date="2020-10" db="UniProtKB">
        <authorList>
            <consortium name="WormBaseParasite"/>
        </authorList>
    </citation>
    <scope>IDENTIFICATION</scope>
</reference>
<name>A0A7E4W0D4_PANRE</name>
<keyword evidence="2" id="KW-0812">Transmembrane</keyword>
<protein>
    <submittedName>
        <fullName evidence="5">Activin_recp domain-containing protein</fullName>
    </submittedName>
</protein>
<dbReference type="Proteomes" id="UP000492821">
    <property type="component" value="Unassembled WGS sequence"/>
</dbReference>
<feature type="compositionally biased region" description="Basic residues" evidence="1">
    <location>
        <begin position="360"/>
        <end position="369"/>
    </location>
</feature>
<feature type="chain" id="PRO_5028992755" evidence="3">
    <location>
        <begin position="28"/>
        <end position="477"/>
    </location>
</feature>
<evidence type="ECO:0000313" key="4">
    <source>
        <dbReference type="Proteomes" id="UP000492821"/>
    </source>
</evidence>
<feature type="compositionally biased region" description="Acidic residues" evidence="1">
    <location>
        <begin position="341"/>
        <end position="357"/>
    </location>
</feature>
<sequence>MIPPKHSVLLMGLGLVLISFLATGADAAKAKSGKKVKCVDCVGRNCLGQSCEGDYCLLAHYAPRWGSVEWGEPRVVKGCVTGKMVRNDVRDHCETADIDGEEVFTCFCRNKDYCNHDNAVRRLEVQPVPLLTCVCNGDHCKSPTCQGELCSYVINHKSGKREQGCVNASVPLVERRSQGACMMPPITGAMHHSVAKTAKELLFTESCVCGTDFCNQEKPKPKVKENMKCRAFVQVEAMGTNMASKNTTCEGEYCFKVEILSEIGHMSSYKTMGCASYMPTAPLAEEMNPTGCATFDSENVKVSACLLTDDKAAIGRARANQEVTEPVRKPQKGRPSRMELTYDDEEEQPEEEEEEESGIIRRKPAKARKPAKEPEAEPEAAEEEPEDDAEKEKEEEGDDKPESDTESDKEDDINLEATTPHYIFERPTMAAIPDESNVAMISVFLLLIVLIALSGIVYKLELHKKLFRSSYDTVAGG</sequence>
<accession>A0A7E4W0D4</accession>